<dbReference type="Proteomes" id="UP001371456">
    <property type="component" value="Unassembled WGS sequence"/>
</dbReference>
<accession>A0AAN8YF46</accession>
<evidence type="ECO:0000313" key="2">
    <source>
        <dbReference type="Proteomes" id="UP001371456"/>
    </source>
</evidence>
<name>A0AAN8YF46_SOLBU</name>
<proteinExistence type="predicted"/>
<organism evidence="1 2">
    <name type="scientific">Solanum bulbocastanum</name>
    <name type="common">Wild potato</name>
    <dbReference type="NCBI Taxonomy" id="147425"/>
    <lineage>
        <taxon>Eukaryota</taxon>
        <taxon>Viridiplantae</taxon>
        <taxon>Streptophyta</taxon>
        <taxon>Embryophyta</taxon>
        <taxon>Tracheophyta</taxon>
        <taxon>Spermatophyta</taxon>
        <taxon>Magnoliopsida</taxon>
        <taxon>eudicotyledons</taxon>
        <taxon>Gunneridae</taxon>
        <taxon>Pentapetalae</taxon>
        <taxon>asterids</taxon>
        <taxon>lamiids</taxon>
        <taxon>Solanales</taxon>
        <taxon>Solanaceae</taxon>
        <taxon>Solanoideae</taxon>
        <taxon>Solaneae</taxon>
        <taxon>Solanum</taxon>
    </lineage>
</organism>
<evidence type="ECO:0000313" key="1">
    <source>
        <dbReference type="EMBL" id="KAK6790510.1"/>
    </source>
</evidence>
<reference evidence="1 2" key="1">
    <citation type="submission" date="2024-02" db="EMBL/GenBank/DDBJ databases">
        <title>de novo genome assembly of Solanum bulbocastanum strain 11H21.</title>
        <authorList>
            <person name="Hosaka A.J."/>
        </authorList>
    </citation>
    <scope>NUCLEOTIDE SEQUENCE [LARGE SCALE GENOMIC DNA]</scope>
    <source>
        <tissue evidence="1">Young leaves</tissue>
    </source>
</reference>
<sequence>MVRSSLLVIEADPRSWVFLLKRTLTLPILLAGGSVFQDSIFPLPVPGNRSYSRRKQKRRVRLFGFIHVQ</sequence>
<dbReference type="EMBL" id="JBANQN010000004">
    <property type="protein sequence ID" value="KAK6790510.1"/>
    <property type="molecule type" value="Genomic_DNA"/>
</dbReference>
<comment type="caution">
    <text evidence="1">The sequence shown here is derived from an EMBL/GenBank/DDBJ whole genome shotgun (WGS) entry which is preliminary data.</text>
</comment>
<protein>
    <submittedName>
        <fullName evidence="1">Uncharacterized protein</fullName>
    </submittedName>
</protein>
<keyword evidence="2" id="KW-1185">Reference proteome</keyword>
<dbReference type="AlphaFoldDB" id="A0AAN8YF46"/>
<gene>
    <name evidence="1" type="ORF">RDI58_009591</name>
</gene>